<proteinExistence type="predicted"/>
<reference evidence="2" key="1">
    <citation type="submission" date="2022-07" db="EMBL/GenBank/DDBJ databases">
        <title>Parvularcula maris sp. nov., an algicidal bacterium isolated from seawater.</title>
        <authorList>
            <person name="Li F."/>
        </authorList>
    </citation>
    <scope>NUCLEOTIDE SEQUENCE</scope>
    <source>
        <strain evidence="2">BGMRC 0090</strain>
    </source>
</reference>
<keyword evidence="3" id="KW-1185">Reference proteome</keyword>
<keyword evidence="2" id="KW-0969">Cilium</keyword>
<evidence type="ECO:0000256" key="1">
    <source>
        <dbReference type="SAM" id="MobiDB-lite"/>
    </source>
</evidence>
<feature type="compositionally biased region" description="Basic and acidic residues" evidence="1">
    <location>
        <begin position="1"/>
        <end position="26"/>
    </location>
</feature>
<dbReference type="EMBL" id="JANIBC010000005">
    <property type="protein sequence ID" value="MCQ8185505.1"/>
    <property type="molecule type" value="Genomic_DNA"/>
</dbReference>
<gene>
    <name evidence="2" type="ORF">NOG11_08860</name>
</gene>
<feature type="compositionally biased region" description="Low complexity" evidence="1">
    <location>
        <begin position="27"/>
        <end position="41"/>
    </location>
</feature>
<evidence type="ECO:0000313" key="2">
    <source>
        <dbReference type="EMBL" id="MCQ8185505.1"/>
    </source>
</evidence>
<protein>
    <submittedName>
        <fullName evidence="2">Flagellar protein FlgN</fullName>
    </submittedName>
</protein>
<dbReference type="InterPro" id="IPR036679">
    <property type="entry name" value="FlgN-like_sf"/>
</dbReference>
<keyword evidence="2" id="KW-0282">Flagellum</keyword>
<dbReference type="SUPFAM" id="SSF140566">
    <property type="entry name" value="FlgN-like"/>
    <property type="match status" value="1"/>
</dbReference>
<evidence type="ECO:0000313" key="3">
    <source>
        <dbReference type="Proteomes" id="UP001142610"/>
    </source>
</evidence>
<keyword evidence="2" id="KW-0966">Cell projection</keyword>
<feature type="region of interest" description="Disordered" evidence="1">
    <location>
        <begin position="1"/>
        <end position="43"/>
    </location>
</feature>
<dbReference type="GO" id="GO:0044780">
    <property type="term" value="P:bacterial-type flagellum assembly"/>
    <property type="evidence" value="ECO:0007669"/>
    <property type="project" value="InterPro"/>
</dbReference>
<dbReference type="RefSeq" id="WP_256619393.1">
    <property type="nucleotide sequence ID" value="NZ_JANIBC010000005.1"/>
</dbReference>
<dbReference type="Proteomes" id="UP001142610">
    <property type="component" value="Unassembled WGS sequence"/>
</dbReference>
<name>A0A9X2RHZ9_9PROT</name>
<sequence>MKENVERLSREERESLFPEFRRDERAQPAPEAEAAVEPTAKPKSEPLVLSVMAKLADVLRRETEVIKAGDFEGFAELQREKSDLIRQAERLEYNRGAMRAVEDLDPGELQARIGGFNKTVEGNMRAIGAVKDAIGQVRSQAIRKLEDEKGDGVYSKDGAKKSLQHLSLNGTQVKL</sequence>
<accession>A0A9X2RHZ9</accession>
<organism evidence="2 3">
    <name type="scientific">Parvularcula maris</name>
    <dbReference type="NCBI Taxonomy" id="2965077"/>
    <lineage>
        <taxon>Bacteria</taxon>
        <taxon>Pseudomonadati</taxon>
        <taxon>Pseudomonadota</taxon>
        <taxon>Alphaproteobacteria</taxon>
        <taxon>Parvularculales</taxon>
        <taxon>Parvularculaceae</taxon>
        <taxon>Parvularcula</taxon>
    </lineage>
</organism>
<dbReference type="Gene3D" id="1.20.58.300">
    <property type="entry name" value="FlgN-like"/>
    <property type="match status" value="1"/>
</dbReference>
<dbReference type="AlphaFoldDB" id="A0A9X2RHZ9"/>
<comment type="caution">
    <text evidence="2">The sequence shown here is derived from an EMBL/GenBank/DDBJ whole genome shotgun (WGS) entry which is preliminary data.</text>
</comment>